<gene>
    <name evidence="1" type="ORF">UV00_C0025G0003</name>
</gene>
<accession>A0A0G1ARE0</accession>
<dbReference type="Proteomes" id="UP000033847">
    <property type="component" value="Unassembled WGS sequence"/>
</dbReference>
<dbReference type="AlphaFoldDB" id="A0A0G1ARE0"/>
<proteinExistence type="predicted"/>
<name>A0A0G1ARE0_UNCKA</name>
<sequence>MKKVAVRWTKRQKRIVGRSHPGCCAQGGGCTKKHGSK</sequence>
<evidence type="ECO:0000313" key="2">
    <source>
        <dbReference type="Proteomes" id="UP000033847"/>
    </source>
</evidence>
<organism evidence="1 2">
    <name type="scientific">candidate division WWE3 bacterium GW2011_GWF1_42_14</name>
    <dbReference type="NCBI Taxonomy" id="1619138"/>
    <lineage>
        <taxon>Bacteria</taxon>
        <taxon>Katanobacteria</taxon>
    </lineage>
</organism>
<reference evidence="1 2" key="1">
    <citation type="journal article" date="2015" name="Nature">
        <title>rRNA introns, odd ribosomes, and small enigmatic genomes across a large radiation of phyla.</title>
        <authorList>
            <person name="Brown C.T."/>
            <person name="Hug L.A."/>
            <person name="Thomas B.C."/>
            <person name="Sharon I."/>
            <person name="Castelle C.J."/>
            <person name="Singh A."/>
            <person name="Wilkins M.J."/>
            <person name="Williams K.H."/>
            <person name="Banfield J.F."/>
        </authorList>
    </citation>
    <scope>NUCLEOTIDE SEQUENCE [LARGE SCALE GENOMIC DNA]</scope>
</reference>
<evidence type="ECO:0000313" key="1">
    <source>
        <dbReference type="EMBL" id="KKS36636.1"/>
    </source>
</evidence>
<comment type="caution">
    <text evidence="1">The sequence shown here is derived from an EMBL/GenBank/DDBJ whole genome shotgun (WGS) entry which is preliminary data.</text>
</comment>
<dbReference type="EMBL" id="LCCU01000025">
    <property type="protein sequence ID" value="KKS36636.1"/>
    <property type="molecule type" value="Genomic_DNA"/>
</dbReference>
<protein>
    <submittedName>
        <fullName evidence="1">Uncharacterized protein</fullName>
    </submittedName>
</protein>